<evidence type="ECO:0000256" key="1">
    <source>
        <dbReference type="SAM" id="Phobius"/>
    </source>
</evidence>
<dbReference type="RefSeq" id="WP_010849162.1">
    <property type="nucleotide sequence ID" value="NZ_HF570956.1"/>
</dbReference>
<accession>N0E4S0</accession>
<reference evidence="2 3" key="1">
    <citation type="journal article" date="2013" name="ISME J.">
        <title>A metabolic model for members of the genus Tetrasphaera involved in enhanced biological phosphorus removal.</title>
        <authorList>
            <person name="Kristiansen R."/>
            <person name="Nguyen H.T.T."/>
            <person name="Saunders A.M."/>
            <person name="Nielsen J.L."/>
            <person name="Wimmer R."/>
            <person name="Le V.Q."/>
            <person name="McIlroy S.J."/>
            <person name="Petrovski S."/>
            <person name="Seviour R.J."/>
            <person name="Calteau A."/>
            <person name="Nielsen K.L."/>
            <person name="Nielsen P.H."/>
        </authorList>
    </citation>
    <scope>NUCLEOTIDE SEQUENCE [LARGE SCALE GENOMIC DNA]</scope>
    <source>
        <strain evidence="2 3">Lp2</strain>
    </source>
</reference>
<dbReference type="STRING" id="1193181.BN10_50016"/>
<proteinExistence type="predicted"/>
<organism evidence="2 3">
    <name type="scientific">Phycicoccus elongatus Lp2</name>
    <dbReference type="NCBI Taxonomy" id="1193181"/>
    <lineage>
        <taxon>Bacteria</taxon>
        <taxon>Bacillati</taxon>
        <taxon>Actinomycetota</taxon>
        <taxon>Actinomycetes</taxon>
        <taxon>Micrococcales</taxon>
        <taxon>Intrasporangiaceae</taxon>
        <taxon>Phycicoccus</taxon>
    </lineage>
</organism>
<dbReference type="PANTHER" id="PTHR37309">
    <property type="entry name" value="SLR0284 PROTEIN"/>
    <property type="match status" value="1"/>
</dbReference>
<name>N0E4S0_9MICO</name>
<dbReference type="EMBL" id="CAIZ01000119">
    <property type="protein sequence ID" value="CCH70059.1"/>
    <property type="molecule type" value="Genomic_DNA"/>
</dbReference>
<keyword evidence="1" id="KW-0472">Membrane</keyword>
<evidence type="ECO:0000313" key="3">
    <source>
        <dbReference type="Proteomes" id="UP000013167"/>
    </source>
</evidence>
<dbReference type="OrthoDB" id="9810847at2"/>
<evidence type="ECO:0000313" key="2">
    <source>
        <dbReference type="EMBL" id="CCH70059.1"/>
    </source>
</evidence>
<evidence type="ECO:0008006" key="4">
    <source>
        <dbReference type="Google" id="ProtNLM"/>
    </source>
</evidence>
<dbReference type="AlphaFoldDB" id="N0E4S0"/>
<dbReference type="eggNOG" id="COG1950">
    <property type="taxonomic scope" value="Bacteria"/>
</dbReference>
<keyword evidence="1" id="KW-0812">Transmembrane</keyword>
<dbReference type="Proteomes" id="UP000013167">
    <property type="component" value="Unassembled WGS sequence"/>
</dbReference>
<feature type="transmembrane region" description="Helical" evidence="1">
    <location>
        <begin position="102"/>
        <end position="124"/>
    </location>
</feature>
<sequence length="131" mass="14203">MKNFVLKTAINAVALWVAAFVVSGIHLGADGKPWTSKLVTIVLVALLFGLVNAILGPIARFLSFPARVLTLGLFTFVVNAFLLQVTEWISDPLGLAFTIDKFFWNAVFAAVVITLVSWVLSVILPDGDDKD</sequence>
<dbReference type="HOGENOM" id="CLU_120441_0_0_11"/>
<feature type="transmembrane region" description="Helical" evidence="1">
    <location>
        <begin position="38"/>
        <end position="56"/>
    </location>
</feature>
<keyword evidence="1" id="KW-1133">Transmembrane helix</keyword>
<keyword evidence="3" id="KW-1185">Reference proteome</keyword>
<dbReference type="PANTHER" id="PTHR37309:SF1">
    <property type="entry name" value="SLR0284 PROTEIN"/>
    <property type="match status" value="1"/>
</dbReference>
<protein>
    <recommendedName>
        <fullName evidence="4">Phage holin family protein</fullName>
    </recommendedName>
</protein>
<comment type="caution">
    <text evidence="2">The sequence shown here is derived from an EMBL/GenBank/DDBJ whole genome shotgun (WGS) entry which is preliminary data.</text>
</comment>
<dbReference type="InterPro" id="IPR007165">
    <property type="entry name" value="Phage_holin_4_2"/>
</dbReference>
<gene>
    <name evidence="2" type="ORF">BN10_50016</name>
</gene>
<feature type="transmembrane region" description="Helical" evidence="1">
    <location>
        <begin position="68"/>
        <end position="90"/>
    </location>
</feature>
<dbReference type="Pfam" id="PF04020">
    <property type="entry name" value="Phage_holin_4_2"/>
    <property type="match status" value="1"/>
</dbReference>